<evidence type="ECO:0000256" key="10">
    <source>
        <dbReference type="SAM" id="Phobius"/>
    </source>
</evidence>
<dbReference type="GO" id="GO:0016020">
    <property type="term" value="C:membrane"/>
    <property type="evidence" value="ECO:0007669"/>
    <property type="project" value="InterPro"/>
</dbReference>
<evidence type="ECO:0000313" key="13">
    <source>
        <dbReference type="Proteomes" id="UP001164390"/>
    </source>
</evidence>
<keyword evidence="13" id="KW-1185">Reference proteome</keyword>
<dbReference type="InterPro" id="IPR036890">
    <property type="entry name" value="HATPase_C_sf"/>
</dbReference>
<feature type="transmembrane region" description="Helical" evidence="10">
    <location>
        <begin position="119"/>
        <end position="142"/>
    </location>
</feature>
<evidence type="ECO:0000256" key="5">
    <source>
        <dbReference type="ARBA" id="ARBA00022741"/>
    </source>
</evidence>
<dbReference type="Gene3D" id="3.30.565.10">
    <property type="entry name" value="Histidine kinase-like ATPase, C-terminal domain"/>
    <property type="match status" value="1"/>
</dbReference>
<dbReference type="GO" id="GO:0005524">
    <property type="term" value="F:ATP binding"/>
    <property type="evidence" value="ECO:0007669"/>
    <property type="project" value="UniProtKB-KW"/>
</dbReference>
<sequence>MKTTRLRAILLAPTRPVTWRHWVYLVLGGAVMLPYVFLAMTPVGFTTDLQGAVVVAVVAIVFLATIAAVAATGTLSAVRKVEMFTARELLGGGIREIAVPDSPPREDRWRAGTYFTMHLLAGGVVGTLTITMIPLAIAWVLYPLTSWDGQMGTVDPTYAMPIYGIGLIVGFGYLCAALGALLARLAPRLLGPSQAARIAQMERVADDLAERNRLARDLHDSVGHSLSVVTLQAAAARRMWSKNPDFAYEALGAVEQSARTALADLDHVLGLLREETTEEASATLLQLDTLVRRNRAAGATIEVDVAGALDALPIGISREAYLMVQEALTNAMRHANGRPVGLRVSVGPHTLRLQARNPLPEGEAQSRPSGGRGVRGMRERVASLGGTIDVGADGDEWCVDIHIDWEAAK</sequence>
<evidence type="ECO:0000256" key="8">
    <source>
        <dbReference type="ARBA" id="ARBA00023012"/>
    </source>
</evidence>
<name>A0AA46YM35_9ACTN</name>
<evidence type="ECO:0000256" key="7">
    <source>
        <dbReference type="ARBA" id="ARBA00022840"/>
    </source>
</evidence>
<keyword evidence="6 12" id="KW-0418">Kinase</keyword>
<dbReference type="PANTHER" id="PTHR24421:SF10">
    <property type="entry name" value="NITRATE_NITRITE SENSOR PROTEIN NARQ"/>
    <property type="match status" value="1"/>
</dbReference>
<feature type="transmembrane region" description="Helical" evidence="10">
    <location>
        <begin position="162"/>
        <end position="183"/>
    </location>
</feature>
<dbReference type="InterPro" id="IPR011712">
    <property type="entry name" value="Sig_transdc_His_kin_sub3_dim/P"/>
</dbReference>
<dbReference type="Pfam" id="PF07730">
    <property type="entry name" value="HisKA_3"/>
    <property type="match status" value="1"/>
</dbReference>
<evidence type="ECO:0000256" key="6">
    <source>
        <dbReference type="ARBA" id="ARBA00022777"/>
    </source>
</evidence>
<dbReference type="SUPFAM" id="SSF55874">
    <property type="entry name" value="ATPase domain of HSP90 chaperone/DNA topoisomerase II/histidine kinase"/>
    <property type="match status" value="1"/>
</dbReference>
<feature type="domain" description="Signal transduction histidine kinase subgroup 3 dimerisation and phosphoacceptor" evidence="11">
    <location>
        <begin position="210"/>
        <end position="275"/>
    </location>
</feature>
<keyword evidence="10" id="KW-0812">Transmembrane</keyword>
<dbReference type="CDD" id="cd16917">
    <property type="entry name" value="HATPase_UhpB-NarQ-NarX-like"/>
    <property type="match status" value="1"/>
</dbReference>
<feature type="transmembrane region" description="Helical" evidence="10">
    <location>
        <begin position="52"/>
        <end position="78"/>
    </location>
</feature>
<evidence type="ECO:0000313" key="12">
    <source>
        <dbReference type="EMBL" id="UYM07620.1"/>
    </source>
</evidence>
<dbReference type="EMBL" id="CP094970">
    <property type="protein sequence ID" value="UYM07620.1"/>
    <property type="molecule type" value="Genomic_DNA"/>
</dbReference>
<dbReference type="EC" id="2.7.13.3" evidence="2"/>
<dbReference type="GO" id="GO:0046983">
    <property type="term" value="F:protein dimerization activity"/>
    <property type="evidence" value="ECO:0007669"/>
    <property type="project" value="InterPro"/>
</dbReference>
<evidence type="ECO:0000256" key="3">
    <source>
        <dbReference type="ARBA" id="ARBA00022553"/>
    </source>
</evidence>
<gene>
    <name evidence="12" type="ORF">L0C25_11270</name>
</gene>
<keyword evidence="5" id="KW-0547">Nucleotide-binding</keyword>
<dbReference type="GO" id="GO:0000155">
    <property type="term" value="F:phosphorelay sensor kinase activity"/>
    <property type="evidence" value="ECO:0007669"/>
    <property type="project" value="InterPro"/>
</dbReference>
<keyword evidence="8" id="KW-0902">Two-component regulatory system</keyword>
<evidence type="ECO:0000256" key="2">
    <source>
        <dbReference type="ARBA" id="ARBA00012438"/>
    </source>
</evidence>
<keyword evidence="10" id="KW-0472">Membrane</keyword>
<evidence type="ECO:0000256" key="9">
    <source>
        <dbReference type="SAM" id="MobiDB-lite"/>
    </source>
</evidence>
<dbReference type="AlphaFoldDB" id="A0AA46YM35"/>
<evidence type="ECO:0000256" key="1">
    <source>
        <dbReference type="ARBA" id="ARBA00000085"/>
    </source>
</evidence>
<comment type="catalytic activity">
    <reaction evidence="1">
        <text>ATP + protein L-histidine = ADP + protein N-phospho-L-histidine.</text>
        <dbReference type="EC" id="2.7.13.3"/>
    </reaction>
</comment>
<feature type="region of interest" description="Disordered" evidence="9">
    <location>
        <begin position="355"/>
        <end position="376"/>
    </location>
</feature>
<dbReference type="InterPro" id="IPR050482">
    <property type="entry name" value="Sensor_HK_TwoCompSys"/>
</dbReference>
<keyword evidence="4" id="KW-0808">Transferase</keyword>
<dbReference type="RefSeq" id="WP_271636596.1">
    <property type="nucleotide sequence ID" value="NZ_CP094970.1"/>
</dbReference>
<protein>
    <recommendedName>
        <fullName evidence="2">histidine kinase</fullName>
        <ecNumber evidence="2">2.7.13.3</ecNumber>
    </recommendedName>
</protein>
<evidence type="ECO:0000256" key="4">
    <source>
        <dbReference type="ARBA" id="ARBA00022679"/>
    </source>
</evidence>
<dbReference type="Proteomes" id="UP001164390">
    <property type="component" value="Chromosome"/>
</dbReference>
<feature type="transmembrane region" description="Helical" evidence="10">
    <location>
        <begin position="21"/>
        <end position="40"/>
    </location>
</feature>
<dbReference type="Gene3D" id="1.20.5.1930">
    <property type="match status" value="1"/>
</dbReference>
<dbReference type="PANTHER" id="PTHR24421">
    <property type="entry name" value="NITRATE/NITRITE SENSOR PROTEIN NARX-RELATED"/>
    <property type="match status" value="1"/>
</dbReference>
<keyword evidence="10" id="KW-1133">Transmembrane helix</keyword>
<dbReference type="KEGG" id="sgrg:L0C25_11270"/>
<organism evidence="12 13">
    <name type="scientific">Solicola gregarius</name>
    <dbReference type="NCBI Taxonomy" id="2908642"/>
    <lineage>
        <taxon>Bacteria</taxon>
        <taxon>Bacillati</taxon>
        <taxon>Actinomycetota</taxon>
        <taxon>Actinomycetes</taxon>
        <taxon>Propionibacteriales</taxon>
        <taxon>Nocardioidaceae</taxon>
        <taxon>Solicola</taxon>
    </lineage>
</organism>
<reference evidence="12" key="1">
    <citation type="submission" date="2022-01" db="EMBL/GenBank/DDBJ databases">
        <title>Nocardioidaceae gen. sp. A5X3R13.</title>
        <authorList>
            <person name="Lopez Marin M.A."/>
            <person name="Uhlik O."/>
        </authorList>
    </citation>
    <scope>NUCLEOTIDE SEQUENCE</scope>
    <source>
        <strain evidence="12">A5X3R13</strain>
    </source>
</reference>
<keyword evidence="3" id="KW-0597">Phosphoprotein</keyword>
<proteinExistence type="predicted"/>
<accession>A0AA46YM35</accession>
<evidence type="ECO:0000259" key="11">
    <source>
        <dbReference type="Pfam" id="PF07730"/>
    </source>
</evidence>
<keyword evidence="7" id="KW-0067">ATP-binding</keyword>